<dbReference type="GO" id="GO:0005886">
    <property type="term" value="C:plasma membrane"/>
    <property type="evidence" value="ECO:0007669"/>
    <property type="project" value="UniProtKB-SubCell"/>
</dbReference>
<sequence>MSPKSPAFVVAAPGWSVLNPPPARGARTRSLGFGLAAIVFLLDQLSKAWILTGIRLPERGYVDVLPFFRLTYVENIGVSMGLFRANSDIGRWALVAVTGIIAAAVAVWITREKQRADVVALGLVLGGALGNIVDRIRFGYVVDFLHFFWGERSFWVFNVADAAITAGVLLLLYRALVAPKG</sequence>
<comment type="caution">
    <text evidence="9">Lacks conserved residue(s) required for the propagation of feature annotation.</text>
</comment>
<evidence type="ECO:0000256" key="9">
    <source>
        <dbReference type="HAMAP-Rule" id="MF_00161"/>
    </source>
</evidence>
<keyword evidence="8 9" id="KW-0472">Membrane</keyword>
<dbReference type="OrthoDB" id="9810259at2"/>
<evidence type="ECO:0000256" key="6">
    <source>
        <dbReference type="ARBA" id="ARBA00022801"/>
    </source>
</evidence>
<dbReference type="NCBIfam" id="TIGR00077">
    <property type="entry name" value="lspA"/>
    <property type="match status" value="1"/>
</dbReference>
<keyword evidence="5 9" id="KW-0064">Aspartyl protease</keyword>
<organism evidence="12 13">
    <name type="scientific">Sandarakinorhabdus fusca</name>
    <dbReference type="NCBI Taxonomy" id="1439888"/>
    <lineage>
        <taxon>Bacteria</taxon>
        <taxon>Pseudomonadati</taxon>
        <taxon>Pseudomonadota</taxon>
        <taxon>Alphaproteobacteria</taxon>
        <taxon>Sphingomonadales</taxon>
        <taxon>Sphingosinicellaceae</taxon>
        <taxon>Sandarakinorhabdus</taxon>
    </lineage>
</organism>
<dbReference type="HAMAP" id="MF_00161">
    <property type="entry name" value="LspA"/>
    <property type="match status" value="1"/>
</dbReference>
<feature type="transmembrane region" description="Helical" evidence="9">
    <location>
        <begin position="153"/>
        <end position="173"/>
    </location>
</feature>
<feature type="transmembrane region" description="Helical" evidence="9">
    <location>
        <begin position="89"/>
        <end position="109"/>
    </location>
</feature>
<dbReference type="Proteomes" id="UP000481327">
    <property type="component" value="Unassembled WGS sequence"/>
</dbReference>
<dbReference type="PANTHER" id="PTHR33695:SF1">
    <property type="entry name" value="LIPOPROTEIN SIGNAL PEPTIDASE"/>
    <property type="match status" value="1"/>
</dbReference>
<comment type="similarity">
    <text evidence="1 9 11">Belongs to the peptidase A8 family.</text>
</comment>
<feature type="active site" evidence="9">
    <location>
        <position position="143"/>
    </location>
</feature>
<evidence type="ECO:0000256" key="8">
    <source>
        <dbReference type="ARBA" id="ARBA00023136"/>
    </source>
</evidence>
<comment type="subcellular location">
    <subcellularLocation>
        <location evidence="9">Cell membrane</location>
        <topology evidence="9">Multi-pass membrane protein</topology>
    </subcellularLocation>
</comment>
<evidence type="ECO:0000256" key="11">
    <source>
        <dbReference type="RuleBase" id="RU004181"/>
    </source>
</evidence>
<gene>
    <name evidence="9 12" type="primary">lspA</name>
    <name evidence="12" type="ORF">F3168_12675</name>
</gene>
<protein>
    <recommendedName>
        <fullName evidence="9">Lipoprotein signal peptidase</fullName>
        <ecNumber evidence="9">3.4.23.36</ecNumber>
    </recommendedName>
    <alternativeName>
        <fullName evidence="9">Prolipoprotein signal peptidase</fullName>
    </alternativeName>
    <alternativeName>
        <fullName evidence="9">Signal peptidase II</fullName>
        <shortName evidence="9">SPase II</shortName>
    </alternativeName>
</protein>
<dbReference type="PANTHER" id="PTHR33695">
    <property type="entry name" value="LIPOPROTEIN SIGNAL PEPTIDASE"/>
    <property type="match status" value="1"/>
</dbReference>
<evidence type="ECO:0000256" key="10">
    <source>
        <dbReference type="RuleBase" id="RU000594"/>
    </source>
</evidence>
<accession>A0A7C9GR18</accession>
<dbReference type="AlphaFoldDB" id="A0A7C9GR18"/>
<name>A0A7C9GR18_9SPHN</name>
<dbReference type="PROSITE" id="PS00855">
    <property type="entry name" value="SPASE_II"/>
    <property type="match status" value="1"/>
</dbReference>
<dbReference type="Pfam" id="PF01252">
    <property type="entry name" value="Peptidase_A8"/>
    <property type="match status" value="1"/>
</dbReference>
<evidence type="ECO:0000256" key="7">
    <source>
        <dbReference type="ARBA" id="ARBA00022989"/>
    </source>
</evidence>
<feature type="active site" evidence="9">
    <location>
        <position position="161"/>
    </location>
</feature>
<keyword evidence="4 9" id="KW-0812">Transmembrane</keyword>
<dbReference type="EC" id="3.4.23.36" evidence="9"/>
<comment type="pathway">
    <text evidence="9">Protein modification; lipoprotein biosynthesis (signal peptide cleavage).</text>
</comment>
<evidence type="ECO:0000256" key="1">
    <source>
        <dbReference type="ARBA" id="ARBA00006139"/>
    </source>
</evidence>
<dbReference type="PRINTS" id="PR00781">
    <property type="entry name" value="LIPOSIGPTASE"/>
</dbReference>
<dbReference type="GO" id="GO:0004190">
    <property type="term" value="F:aspartic-type endopeptidase activity"/>
    <property type="evidence" value="ECO:0007669"/>
    <property type="project" value="UniProtKB-UniRule"/>
</dbReference>
<evidence type="ECO:0000256" key="2">
    <source>
        <dbReference type="ARBA" id="ARBA00022475"/>
    </source>
</evidence>
<evidence type="ECO:0000256" key="5">
    <source>
        <dbReference type="ARBA" id="ARBA00022750"/>
    </source>
</evidence>
<feature type="transmembrane region" description="Helical" evidence="9">
    <location>
        <begin position="116"/>
        <end position="133"/>
    </location>
</feature>
<evidence type="ECO:0000313" key="13">
    <source>
        <dbReference type="Proteomes" id="UP000481327"/>
    </source>
</evidence>
<reference evidence="12 13" key="1">
    <citation type="submission" date="2019-09" db="EMBL/GenBank/DDBJ databases">
        <title>Polymorphobacter sp. isolated from a lake in China.</title>
        <authorList>
            <person name="Liu Z."/>
        </authorList>
    </citation>
    <scope>NUCLEOTIDE SEQUENCE [LARGE SCALE GENOMIC DNA]</scope>
    <source>
        <strain evidence="12 13">D40P</strain>
    </source>
</reference>
<dbReference type="RefSeq" id="WP_152578586.1">
    <property type="nucleotide sequence ID" value="NZ_JAATJI010000001.1"/>
</dbReference>
<proteinExistence type="inferred from homology"/>
<evidence type="ECO:0000313" key="12">
    <source>
        <dbReference type="EMBL" id="MQT18110.1"/>
    </source>
</evidence>
<comment type="caution">
    <text evidence="12">The sequence shown here is derived from an EMBL/GenBank/DDBJ whole genome shotgun (WGS) entry which is preliminary data.</text>
</comment>
<dbReference type="UniPathway" id="UPA00665"/>
<comment type="function">
    <text evidence="9 10">This protein specifically catalyzes the removal of signal peptides from prolipoproteins.</text>
</comment>
<dbReference type="EMBL" id="WIOL01000005">
    <property type="protein sequence ID" value="MQT18110.1"/>
    <property type="molecule type" value="Genomic_DNA"/>
</dbReference>
<keyword evidence="3 9" id="KW-0645">Protease</keyword>
<keyword evidence="7 9" id="KW-1133">Transmembrane helix</keyword>
<keyword evidence="6 9" id="KW-0378">Hydrolase</keyword>
<comment type="catalytic activity">
    <reaction evidence="9 10">
        <text>Release of signal peptides from bacterial membrane prolipoproteins. Hydrolyzes -Xaa-Yaa-Zaa-|-(S,diacylglyceryl)Cys-, in which Xaa is hydrophobic (preferably Leu), and Yaa (Ala or Ser) and Zaa (Gly or Ala) have small, neutral side chains.</text>
        <dbReference type="EC" id="3.4.23.36"/>
    </reaction>
</comment>
<evidence type="ECO:0000256" key="4">
    <source>
        <dbReference type="ARBA" id="ARBA00022692"/>
    </source>
</evidence>
<keyword evidence="13" id="KW-1185">Reference proteome</keyword>
<keyword evidence="2 9" id="KW-1003">Cell membrane</keyword>
<evidence type="ECO:0000256" key="3">
    <source>
        <dbReference type="ARBA" id="ARBA00022670"/>
    </source>
</evidence>
<dbReference type="InterPro" id="IPR001872">
    <property type="entry name" value="Peptidase_A8"/>
</dbReference>
<dbReference type="GO" id="GO:0006508">
    <property type="term" value="P:proteolysis"/>
    <property type="evidence" value="ECO:0007669"/>
    <property type="project" value="UniProtKB-KW"/>
</dbReference>